<evidence type="ECO:0000313" key="3">
    <source>
        <dbReference type="Proteomes" id="UP001470230"/>
    </source>
</evidence>
<dbReference type="PRINTS" id="PR00449">
    <property type="entry name" value="RASTRNSFRMNG"/>
</dbReference>
<dbReference type="PROSITE" id="PS51419">
    <property type="entry name" value="RAB"/>
    <property type="match status" value="1"/>
</dbReference>
<dbReference type="InterPro" id="IPR005225">
    <property type="entry name" value="Small_GTP-bd"/>
</dbReference>
<name>A0ABR2KF98_9EUKA</name>
<reference evidence="2 3" key="1">
    <citation type="submission" date="2024-04" db="EMBL/GenBank/DDBJ databases">
        <title>Tritrichomonas musculus Genome.</title>
        <authorList>
            <person name="Alves-Ferreira E."/>
            <person name="Grigg M."/>
            <person name="Lorenzi H."/>
            <person name="Galac M."/>
        </authorList>
    </citation>
    <scope>NUCLEOTIDE SEQUENCE [LARGE SCALE GENOMIC DNA]</scope>
    <source>
        <strain evidence="2 3">EAF2021</strain>
    </source>
</reference>
<dbReference type="SMART" id="SM00174">
    <property type="entry name" value="RHO"/>
    <property type="match status" value="1"/>
</dbReference>
<dbReference type="EMBL" id="JAPFFF010000005">
    <property type="protein sequence ID" value="KAK8889799.1"/>
    <property type="molecule type" value="Genomic_DNA"/>
</dbReference>
<comment type="caution">
    <text evidence="2">The sequence shown here is derived from an EMBL/GenBank/DDBJ whole genome shotgun (WGS) entry which is preliminary data.</text>
</comment>
<proteinExistence type="inferred from homology"/>
<dbReference type="SUPFAM" id="SSF52540">
    <property type="entry name" value="P-loop containing nucleoside triphosphate hydrolases"/>
    <property type="match status" value="1"/>
</dbReference>
<dbReference type="PANTHER" id="PTHR47979">
    <property type="entry name" value="DRAB11-RELATED"/>
    <property type="match status" value="1"/>
</dbReference>
<dbReference type="NCBIfam" id="TIGR00231">
    <property type="entry name" value="small_GTP"/>
    <property type="match status" value="1"/>
</dbReference>
<dbReference type="Gene3D" id="3.40.50.300">
    <property type="entry name" value="P-loop containing nucleotide triphosphate hydrolases"/>
    <property type="match status" value="1"/>
</dbReference>
<dbReference type="Pfam" id="PF00071">
    <property type="entry name" value="Ras"/>
    <property type="match status" value="1"/>
</dbReference>
<evidence type="ECO:0000256" key="1">
    <source>
        <dbReference type="ARBA" id="ARBA00006270"/>
    </source>
</evidence>
<accession>A0ABR2KF98</accession>
<keyword evidence="3" id="KW-1185">Reference proteome</keyword>
<dbReference type="CDD" id="cd00154">
    <property type="entry name" value="Rab"/>
    <property type="match status" value="1"/>
</dbReference>
<protein>
    <submittedName>
        <fullName evidence="2">Uncharacterized protein</fullName>
    </submittedName>
</protein>
<dbReference type="InterPro" id="IPR001806">
    <property type="entry name" value="Small_GTPase"/>
</dbReference>
<dbReference type="SMART" id="SM00175">
    <property type="entry name" value="RAB"/>
    <property type="match status" value="1"/>
</dbReference>
<gene>
    <name evidence="2" type="ORF">M9Y10_034553</name>
</gene>
<sequence>MSNPNNIIYNITDVPEPGKYCPLGQNVPTVQFGNLVPTNDQNSKIIFIGDAYVGKTTLIGCMKTSTYLKDYYATVGCAFVPIECRINSHQIKLNIWDTAGAEIHDSMTKAYYRGSNFACVCFAYNEPKSFSNIAKWMDALKENAGLDLNGVFLIGCKADLEHKVTDQQIQSICQKYKLEFFETSSLKKYNVTNFVKRLCYIGVLMAQDKSHAKKVVISDTVDLTQKQPAAQKDEKCKC</sequence>
<dbReference type="Proteomes" id="UP001470230">
    <property type="component" value="Unassembled WGS sequence"/>
</dbReference>
<evidence type="ECO:0000313" key="2">
    <source>
        <dbReference type="EMBL" id="KAK8889799.1"/>
    </source>
</evidence>
<dbReference type="PROSITE" id="PS51421">
    <property type="entry name" value="RAS"/>
    <property type="match status" value="1"/>
</dbReference>
<dbReference type="SMART" id="SM00173">
    <property type="entry name" value="RAS"/>
    <property type="match status" value="1"/>
</dbReference>
<dbReference type="InterPro" id="IPR027417">
    <property type="entry name" value="P-loop_NTPase"/>
</dbReference>
<comment type="similarity">
    <text evidence="1">Belongs to the small GTPase superfamily. Rab family.</text>
</comment>
<dbReference type="SMART" id="SM00176">
    <property type="entry name" value="RAN"/>
    <property type="match status" value="1"/>
</dbReference>
<dbReference type="InterPro" id="IPR050209">
    <property type="entry name" value="Rab_GTPases_membrane_traffic"/>
</dbReference>
<organism evidence="2 3">
    <name type="scientific">Tritrichomonas musculus</name>
    <dbReference type="NCBI Taxonomy" id="1915356"/>
    <lineage>
        <taxon>Eukaryota</taxon>
        <taxon>Metamonada</taxon>
        <taxon>Parabasalia</taxon>
        <taxon>Tritrichomonadida</taxon>
        <taxon>Tritrichomonadidae</taxon>
        <taxon>Tritrichomonas</taxon>
    </lineage>
</organism>